<evidence type="ECO:0008006" key="4">
    <source>
        <dbReference type="Google" id="ProtNLM"/>
    </source>
</evidence>
<dbReference type="RefSeq" id="WP_284328545.1">
    <property type="nucleotide sequence ID" value="NZ_BSUN01000001.1"/>
</dbReference>
<feature type="compositionally biased region" description="Low complexity" evidence="1">
    <location>
        <begin position="249"/>
        <end position="276"/>
    </location>
</feature>
<dbReference type="Pfam" id="PF04464">
    <property type="entry name" value="Glyphos_transf"/>
    <property type="match status" value="1"/>
</dbReference>
<feature type="compositionally biased region" description="Gly residues" evidence="1">
    <location>
        <begin position="277"/>
        <end position="291"/>
    </location>
</feature>
<dbReference type="InterPro" id="IPR043148">
    <property type="entry name" value="TagF_C"/>
</dbReference>
<name>A0ABQ6IF87_9MICO</name>
<dbReference type="Gene3D" id="3.40.50.12580">
    <property type="match status" value="1"/>
</dbReference>
<evidence type="ECO:0000313" key="2">
    <source>
        <dbReference type="EMBL" id="GMA36394.1"/>
    </source>
</evidence>
<gene>
    <name evidence="2" type="ORF">GCM10025876_25980</name>
</gene>
<dbReference type="Proteomes" id="UP001157125">
    <property type="component" value="Unassembled WGS sequence"/>
</dbReference>
<dbReference type="EMBL" id="BSUN01000001">
    <property type="protein sequence ID" value="GMA36394.1"/>
    <property type="molecule type" value="Genomic_DNA"/>
</dbReference>
<accession>A0ABQ6IF87</accession>
<evidence type="ECO:0000313" key="3">
    <source>
        <dbReference type="Proteomes" id="UP001157125"/>
    </source>
</evidence>
<keyword evidence="3" id="KW-1185">Reference proteome</keyword>
<evidence type="ECO:0000256" key="1">
    <source>
        <dbReference type="SAM" id="MobiDB-lite"/>
    </source>
</evidence>
<protein>
    <recommendedName>
        <fullName evidence="4">CDP-Glycerol:Poly(Glycerophosphate) glycerophosphotransferase</fullName>
    </recommendedName>
</protein>
<organism evidence="2 3">
    <name type="scientific">Demequina litorisediminis</name>
    <dbReference type="NCBI Taxonomy" id="1849022"/>
    <lineage>
        <taxon>Bacteria</taxon>
        <taxon>Bacillati</taxon>
        <taxon>Actinomycetota</taxon>
        <taxon>Actinomycetes</taxon>
        <taxon>Micrococcales</taxon>
        <taxon>Demequinaceae</taxon>
        <taxon>Demequina</taxon>
    </lineage>
</organism>
<dbReference type="InterPro" id="IPR007554">
    <property type="entry name" value="Glycerophosphate_synth"/>
</dbReference>
<comment type="caution">
    <text evidence="2">The sequence shown here is derived from an EMBL/GenBank/DDBJ whole genome shotgun (WGS) entry which is preliminary data.</text>
</comment>
<reference evidence="3" key="1">
    <citation type="journal article" date="2019" name="Int. J. Syst. Evol. Microbiol.">
        <title>The Global Catalogue of Microorganisms (GCM) 10K type strain sequencing project: providing services to taxonomists for standard genome sequencing and annotation.</title>
        <authorList>
            <consortium name="The Broad Institute Genomics Platform"/>
            <consortium name="The Broad Institute Genome Sequencing Center for Infectious Disease"/>
            <person name="Wu L."/>
            <person name="Ma J."/>
        </authorList>
    </citation>
    <scope>NUCLEOTIDE SEQUENCE [LARGE SCALE GENOMIC DNA]</scope>
    <source>
        <strain evidence="3">NBRC 112299</strain>
    </source>
</reference>
<feature type="region of interest" description="Disordered" evidence="1">
    <location>
        <begin position="249"/>
        <end position="335"/>
    </location>
</feature>
<proteinExistence type="predicted"/>
<sequence>MRQWYGALGELDKFGGVSVITQDSRTARAVREETDFEVLVVARNRTFAGLVDRGNAKIAIYVGHANNNLVGLRATGLAHIFLAHGDSDKSVSVSNQVKGFDYTLVAGQAAVDRYAAEVLFFDADRHLRVIGRPQLPARVSRDGAIVVLYAPTWEGSQETNAYSSAVSHGEPLVGSLLDAGYTVLYRPHPRLGVSDKRFRAADQAVRALVTAAGERGRVDTSADPGPAMQEADVLITDVSAMSSDWLSQAQAAARHGPHGAAGAAGGTVAAARPGASHHGGAGGRCRGAGQGDGRRPRSPTSHSHPGRALPGWTRCGAGHGGVRDGMPRDRRRAGP</sequence>